<protein>
    <submittedName>
        <fullName evidence="2">Uncharacterized protein</fullName>
    </submittedName>
</protein>
<feature type="region of interest" description="Disordered" evidence="1">
    <location>
        <begin position="85"/>
        <end position="104"/>
    </location>
</feature>
<dbReference type="EMBL" id="BKAG01000025">
    <property type="protein sequence ID" value="GEP44074.1"/>
    <property type="molecule type" value="Genomic_DNA"/>
</dbReference>
<keyword evidence="3" id="KW-1185">Reference proteome</keyword>
<name>A0A512MBH1_9BACT</name>
<accession>A0A512MBH1</accession>
<comment type="caution">
    <text evidence="2">The sequence shown here is derived from an EMBL/GenBank/DDBJ whole genome shotgun (WGS) entry which is preliminary data.</text>
</comment>
<reference evidence="2 3" key="1">
    <citation type="submission" date="2019-07" db="EMBL/GenBank/DDBJ databases">
        <title>Whole genome shotgun sequence of Brevifollis gellanilyticus NBRC 108608.</title>
        <authorList>
            <person name="Hosoyama A."/>
            <person name="Uohara A."/>
            <person name="Ohji S."/>
            <person name="Ichikawa N."/>
        </authorList>
    </citation>
    <scope>NUCLEOTIDE SEQUENCE [LARGE SCALE GENOMIC DNA]</scope>
    <source>
        <strain evidence="2 3">NBRC 108608</strain>
    </source>
</reference>
<organism evidence="2 3">
    <name type="scientific">Brevifollis gellanilyticus</name>
    <dbReference type="NCBI Taxonomy" id="748831"/>
    <lineage>
        <taxon>Bacteria</taxon>
        <taxon>Pseudomonadati</taxon>
        <taxon>Verrucomicrobiota</taxon>
        <taxon>Verrucomicrobiia</taxon>
        <taxon>Verrucomicrobiales</taxon>
        <taxon>Verrucomicrobiaceae</taxon>
    </lineage>
</organism>
<evidence type="ECO:0000313" key="2">
    <source>
        <dbReference type="EMBL" id="GEP44074.1"/>
    </source>
</evidence>
<sequence>MSVLFYRRFGVLEDGTAGEAVYGRLQWLTLVYGCLEEERIRLNPTGSDLREARAEGWRWRDRGANPTESDQIQVFFTGDLEGGKGRAHLSDQGGHLGRPRLVKV</sequence>
<proteinExistence type="predicted"/>
<evidence type="ECO:0000313" key="3">
    <source>
        <dbReference type="Proteomes" id="UP000321577"/>
    </source>
</evidence>
<evidence type="ECO:0000256" key="1">
    <source>
        <dbReference type="SAM" id="MobiDB-lite"/>
    </source>
</evidence>
<dbReference type="Proteomes" id="UP000321577">
    <property type="component" value="Unassembled WGS sequence"/>
</dbReference>
<dbReference type="AlphaFoldDB" id="A0A512MBH1"/>
<gene>
    <name evidence="2" type="ORF">BGE01nite_33650</name>
</gene>